<dbReference type="FunFam" id="3.40.50.150:FF:000061">
    <property type="entry name" value="Caffeic acid O-methyltransferase"/>
    <property type="match status" value="1"/>
</dbReference>
<evidence type="ECO:0000256" key="7">
    <source>
        <dbReference type="ARBA" id="ARBA00045231"/>
    </source>
</evidence>
<organism evidence="11 12">
    <name type="scientific">Rosa chinensis</name>
    <name type="common">China rose</name>
    <dbReference type="NCBI Taxonomy" id="74649"/>
    <lineage>
        <taxon>Eukaryota</taxon>
        <taxon>Viridiplantae</taxon>
        <taxon>Streptophyta</taxon>
        <taxon>Embryophyta</taxon>
        <taxon>Tracheophyta</taxon>
        <taxon>Spermatophyta</taxon>
        <taxon>Magnoliopsida</taxon>
        <taxon>eudicotyledons</taxon>
        <taxon>Gunneridae</taxon>
        <taxon>Pentapetalae</taxon>
        <taxon>rosids</taxon>
        <taxon>fabids</taxon>
        <taxon>Rosales</taxon>
        <taxon>Rosaceae</taxon>
        <taxon>Rosoideae</taxon>
        <taxon>Rosoideae incertae sedis</taxon>
        <taxon>Rosa</taxon>
    </lineage>
</organism>
<dbReference type="GO" id="GO:0046983">
    <property type="term" value="F:protein dimerization activity"/>
    <property type="evidence" value="ECO:0007669"/>
    <property type="project" value="InterPro"/>
</dbReference>
<dbReference type="InterPro" id="IPR001077">
    <property type="entry name" value="COMT_C"/>
</dbReference>
<dbReference type="InterPro" id="IPR036390">
    <property type="entry name" value="WH_DNA-bd_sf"/>
</dbReference>
<feature type="domain" description="O-methyltransferase dimerisation" evidence="10">
    <location>
        <begin position="33"/>
        <end position="121"/>
    </location>
</feature>
<evidence type="ECO:0000313" key="12">
    <source>
        <dbReference type="Proteomes" id="UP000238479"/>
    </source>
</evidence>
<feature type="active site" description="Proton acceptor" evidence="8">
    <location>
        <position position="272"/>
    </location>
</feature>
<gene>
    <name evidence="11" type="ORF">RchiOBHm_Chr4g0396271</name>
</gene>
<dbReference type="InterPro" id="IPR029063">
    <property type="entry name" value="SAM-dependent_MTases_sf"/>
</dbReference>
<protein>
    <recommendedName>
        <fullName evidence="6">caffeate O-methyltransferase</fullName>
        <ecNumber evidence="6">2.1.1.68</ecNumber>
    </recommendedName>
</protein>
<keyword evidence="12" id="KW-1185">Reference proteome</keyword>
<dbReference type="SUPFAM" id="SSF53335">
    <property type="entry name" value="S-adenosyl-L-methionine-dependent methyltransferases"/>
    <property type="match status" value="1"/>
</dbReference>
<evidence type="ECO:0000256" key="3">
    <source>
        <dbReference type="ARBA" id="ARBA00022679"/>
    </source>
</evidence>
<dbReference type="FunFam" id="1.10.10.10:FF:000357">
    <property type="entry name" value="Caffeic acid 3-O-methyltransferase"/>
    <property type="match status" value="1"/>
</dbReference>
<dbReference type="PROSITE" id="PS51683">
    <property type="entry name" value="SAM_OMT_II"/>
    <property type="match status" value="1"/>
</dbReference>
<comment type="caution">
    <text evidence="11">The sequence shown here is derived from an EMBL/GenBank/DDBJ whole genome shotgun (WGS) entry which is preliminary data.</text>
</comment>
<dbReference type="Gene3D" id="1.10.10.10">
    <property type="entry name" value="Winged helix-like DNA-binding domain superfamily/Winged helix DNA-binding domain"/>
    <property type="match status" value="1"/>
</dbReference>
<evidence type="ECO:0000256" key="8">
    <source>
        <dbReference type="PIRSR" id="PIRSR005739-1"/>
    </source>
</evidence>
<keyword evidence="2 11" id="KW-0489">Methyltransferase</keyword>
<dbReference type="EMBL" id="PDCK01000042">
    <property type="protein sequence ID" value="PRQ36864.1"/>
    <property type="molecule type" value="Genomic_DNA"/>
</dbReference>
<dbReference type="Pfam" id="PF00891">
    <property type="entry name" value="Methyltransf_2"/>
    <property type="match status" value="1"/>
</dbReference>
<dbReference type="SUPFAM" id="SSF46785">
    <property type="entry name" value="Winged helix' DNA-binding domain"/>
    <property type="match status" value="1"/>
</dbReference>
<comment type="pathway">
    <text evidence="1">Aromatic compound metabolism; phenylpropanoid biosynthesis.</text>
</comment>
<dbReference type="OMA" id="LQCEIIC"/>
<evidence type="ECO:0000259" key="9">
    <source>
        <dbReference type="Pfam" id="PF00891"/>
    </source>
</evidence>
<name>A0A2P6QRP6_ROSCH</name>
<accession>A0A2P6QRP6</accession>
<keyword evidence="5" id="KW-0438">Lignin biosynthesis</keyword>
<evidence type="ECO:0000313" key="11">
    <source>
        <dbReference type="EMBL" id="PRQ36864.1"/>
    </source>
</evidence>
<dbReference type="InterPro" id="IPR016461">
    <property type="entry name" value="COMT-like"/>
</dbReference>
<dbReference type="GO" id="GO:0047763">
    <property type="term" value="F:caffeate O-methyltransferase activity"/>
    <property type="evidence" value="ECO:0007669"/>
    <property type="project" value="UniProtKB-EC"/>
</dbReference>
<dbReference type="Gramene" id="PRQ36864">
    <property type="protein sequence ID" value="PRQ36864"/>
    <property type="gene ID" value="RchiOBHm_Chr4g0396271"/>
</dbReference>
<evidence type="ECO:0000256" key="5">
    <source>
        <dbReference type="ARBA" id="ARBA00022733"/>
    </source>
</evidence>
<keyword evidence="4" id="KW-0949">S-adenosyl-L-methionine</keyword>
<evidence type="ECO:0000256" key="2">
    <source>
        <dbReference type="ARBA" id="ARBA00022603"/>
    </source>
</evidence>
<evidence type="ECO:0000256" key="4">
    <source>
        <dbReference type="ARBA" id="ARBA00022691"/>
    </source>
</evidence>
<dbReference type="PIRSF" id="PIRSF005739">
    <property type="entry name" value="O-mtase"/>
    <property type="match status" value="1"/>
</dbReference>
<sequence length="366" mass="40096">MASPLEIEIFGCPSIHVDAKRKEEESSFYHAVQLMLSSVLPMSMQLAIDLGLFDVIAKAGTDAKLSALDIAAKIGTKNPHAPVTLDRILRLLTAHSVLSCSVVTGQRLYSLTAVSKHFVTSEDGASLSPVMASIQANVVMNSWSQVKDAIVEGGIPFNRVHGKHFFEYADSDPRFNQVFNSGMVNLTTLVMRRILDSYQGFEHLTQVVDVGGGLGVALGLITSRYPHIKGINYDLPHVIKHAPHYPGVQHVGGDMFSNVPSGDAIFMKNILHDWMDEQCIKLLKNCYTAIPDNGKVIVVEALVSVEPDTSPAEKITSDFDVLMMTLSPGGKERTQHEFMDLANAAGFSAIKYECLSSYLRVMEFIK</sequence>
<feature type="domain" description="O-methyltransferase C-terminal" evidence="9">
    <location>
        <begin position="143"/>
        <end position="348"/>
    </location>
</feature>
<dbReference type="Proteomes" id="UP000238479">
    <property type="component" value="Chromosome 4"/>
</dbReference>
<dbReference type="GO" id="GO:0009809">
    <property type="term" value="P:lignin biosynthetic process"/>
    <property type="evidence" value="ECO:0007669"/>
    <property type="project" value="UniProtKB-KW"/>
</dbReference>
<comment type="function">
    <text evidence="7">Catalyzes the conversion of caffeic acid to ferulic acid and of 5-hydroxyferulic acid to sinapic acid. The resulting products may subsequently be converted to the corresponding alcohols that are incorporated into lignins.</text>
</comment>
<dbReference type="InterPro" id="IPR012967">
    <property type="entry name" value="COMT_dimerisation"/>
</dbReference>
<dbReference type="AlphaFoldDB" id="A0A2P6QRP6"/>
<evidence type="ECO:0000259" key="10">
    <source>
        <dbReference type="Pfam" id="PF08100"/>
    </source>
</evidence>
<dbReference type="InterPro" id="IPR036388">
    <property type="entry name" value="WH-like_DNA-bd_sf"/>
</dbReference>
<keyword evidence="3 11" id="KW-0808">Transferase</keyword>
<dbReference type="EC" id="2.1.1.68" evidence="6"/>
<evidence type="ECO:0000256" key="1">
    <source>
        <dbReference type="ARBA" id="ARBA00004928"/>
    </source>
</evidence>
<dbReference type="Pfam" id="PF08100">
    <property type="entry name" value="Dimerisation"/>
    <property type="match status" value="1"/>
</dbReference>
<evidence type="ECO:0000256" key="6">
    <source>
        <dbReference type="ARBA" id="ARBA00039011"/>
    </source>
</evidence>
<dbReference type="PANTHER" id="PTHR11746">
    <property type="entry name" value="O-METHYLTRANSFERASE"/>
    <property type="match status" value="1"/>
</dbReference>
<reference evidence="11 12" key="1">
    <citation type="journal article" date="2018" name="Nat. Genet.">
        <title>The Rosa genome provides new insights in the design of modern roses.</title>
        <authorList>
            <person name="Bendahmane M."/>
        </authorList>
    </citation>
    <scope>NUCLEOTIDE SEQUENCE [LARGE SCALE GENOMIC DNA]</scope>
    <source>
        <strain evidence="12">cv. Old Blush</strain>
    </source>
</reference>
<dbReference type="Gene3D" id="3.40.50.150">
    <property type="entry name" value="Vaccinia Virus protein VP39"/>
    <property type="match status" value="1"/>
</dbReference>
<dbReference type="GO" id="GO:0032259">
    <property type="term" value="P:methylation"/>
    <property type="evidence" value="ECO:0007669"/>
    <property type="project" value="UniProtKB-KW"/>
</dbReference>
<proteinExistence type="predicted"/>
<dbReference type="STRING" id="74649.A0A2P6QRP6"/>